<evidence type="ECO:0000256" key="2">
    <source>
        <dbReference type="SAM" id="Phobius"/>
    </source>
</evidence>
<gene>
    <name evidence="4" type="ORF">ERS852457_04115</name>
</gene>
<dbReference type="InterPro" id="IPR055407">
    <property type="entry name" value="TraM_C"/>
</dbReference>
<organism evidence="4 5">
    <name type="scientific">Phocaeicola vulgatus</name>
    <name type="common">Bacteroides vulgatus</name>
    <dbReference type="NCBI Taxonomy" id="821"/>
    <lineage>
        <taxon>Bacteria</taxon>
        <taxon>Pseudomonadati</taxon>
        <taxon>Bacteroidota</taxon>
        <taxon>Bacteroidia</taxon>
        <taxon>Bacteroidales</taxon>
        <taxon>Bacteroidaceae</taxon>
        <taxon>Phocaeicola</taxon>
    </lineage>
</organism>
<evidence type="ECO:0000259" key="3">
    <source>
        <dbReference type="Pfam" id="PF12508"/>
    </source>
</evidence>
<dbReference type="NCBIfam" id="TIGR03779">
    <property type="entry name" value="Bac_Flav_CT_M"/>
    <property type="match status" value="1"/>
</dbReference>
<sequence>MDIIKRINFRQPKYMLPAILYVPLLVASYFIFDLFHTEKAEIPNKTLQTTEFLNPGLPDAQIKGGDGIGSKYENMAKSWGKIQDYSAVDNIDRDEPTDNKEEYESQYTQDDIALLGEQEQEKALVAQAADAKKREQEALAELEKALAEARLRGQREVAPAEADSTLSAIPPDTMVQAKGTIDEESRSVKAPAEDDKASEVVKKVKTSSDYFNTLAKDAKEPKLIQAIIDEDIKAVDGSRVRLRLLDDIEINESVVKRGTYLYATVSGFSSGRVKGTIGSILVNDELVKVSLSLYDTDGMEGLYVPNSSFRETSKDVASGAMSGNMSMNTGTYGNSLAQWGMQAVNNAYQKTSNAISKAIKKNKVKLKYGTFVYLVNGRETNNSR</sequence>
<evidence type="ECO:0000313" key="5">
    <source>
        <dbReference type="Proteomes" id="UP000095333"/>
    </source>
</evidence>
<dbReference type="RefSeq" id="WP_057250974.1">
    <property type="nucleotide sequence ID" value="NZ_CYZI01000054.1"/>
</dbReference>
<feature type="coiled-coil region" evidence="1">
    <location>
        <begin position="125"/>
        <end position="152"/>
    </location>
</feature>
<dbReference type="Proteomes" id="UP000095333">
    <property type="component" value="Unassembled WGS sequence"/>
</dbReference>
<dbReference type="Pfam" id="PF12508">
    <property type="entry name" value="Transposon_TraM"/>
    <property type="match status" value="1"/>
</dbReference>
<keyword evidence="2" id="KW-1133">Transmembrane helix</keyword>
<accession>A0A174NA11</accession>
<dbReference type="EMBL" id="CYZI01000054">
    <property type="protein sequence ID" value="CUP44556.1"/>
    <property type="molecule type" value="Genomic_DNA"/>
</dbReference>
<name>A0A174NA11_PHOVU</name>
<feature type="transmembrane region" description="Helical" evidence="2">
    <location>
        <begin position="14"/>
        <end position="32"/>
    </location>
</feature>
<protein>
    <submittedName>
        <fullName evidence="4">Conjugative transposon TraM protein</fullName>
    </submittedName>
</protein>
<keyword evidence="1" id="KW-0175">Coiled coil</keyword>
<evidence type="ECO:0000256" key="1">
    <source>
        <dbReference type="SAM" id="Coils"/>
    </source>
</evidence>
<reference evidence="4 5" key="1">
    <citation type="submission" date="2015-09" db="EMBL/GenBank/DDBJ databases">
        <authorList>
            <consortium name="Pathogen Informatics"/>
        </authorList>
    </citation>
    <scope>NUCLEOTIDE SEQUENCE [LARGE SCALE GENOMIC DNA]</scope>
    <source>
        <strain evidence="4 5">2789STDY5834842</strain>
    </source>
</reference>
<feature type="domain" description="Conjugative transposon TraM C-terminal" evidence="3">
    <location>
        <begin position="224"/>
        <end position="375"/>
    </location>
</feature>
<keyword evidence="2" id="KW-0812">Transmembrane</keyword>
<keyword evidence="2" id="KW-0472">Membrane</keyword>
<dbReference type="AlphaFoldDB" id="A0A174NA11"/>
<proteinExistence type="predicted"/>
<evidence type="ECO:0000313" key="4">
    <source>
        <dbReference type="EMBL" id="CUP44556.1"/>
    </source>
</evidence>
<dbReference type="InterPro" id="IPR022187">
    <property type="entry name" value="Conjug_transposon_TraM"/>
</dbReference>